<gene>
    <name evidence="1" type="ORF">GXW76_08265</name>
</gene>
<evidence type="ECO:0000313" key="2">
    <source>
        <dbReference type="Proteomes" id="UP001138751"/>
    </source>
</evidence>
<dbReference type="Proteomes" id="UP001138751">
    <property type="component" value="Unassembled WGS sequence"/>
</dbReference>
<protein>
    <submittedName>
        <fullName evidence="1">Uncharacterized protein</fullName>
    </submittedName>
</protein>
<reference evidence="1" key="2">
    <citation type="journal article" date="2021" name="Syst. Appl. Microbiol.">
        <title>Roseomonas hellenica sp. nov., isolated from roots of wild-growing Alkanna tinctoria.</title>
        <authorList>
            <person name="Rat A."/>
            <person name="Naranjo H.D."/>
            <person name="Lebbe L."/>
            <person name="Cnockaert M."/>
            <person name="Krigas N."/>
            <person name="Grigoriadou K."/>
            <person name="Maloupa E."/>
            <person name="Willems A."/>
        </authorList>
    </citation>
    <scope>NUCLEOTIDE SEQUENCE</scope>
    <source>
        <strain evidence="1">LMG 31231</strain>
    </source>
</reference>
<keyword evidence="2" id="KW-1185">Reference proteome</keyword>
<name>A0A9X9WVI7_9PROT</name>
<organism evidence="1 2">
    <name type="scientific">Neoroseomonas soli</name>
    <dbReference type="NCBI Taxonomy" id="1081025"/>
    <lineage>
        <taxon>Bacteria</taxon>
        <taxon>Pseudomonadati</taxon>
        <taxon>Pseudomonadota</taxon>
        <taxon>Alphaproteobacteria</taxon>
        <taxon>Acetobacterales</taxon>
        <taxon>Acetobacteraceae</taxon>
        <taxon>Neoroseomonas</taxon>
    </lineage>
</organism>
<comment type="caution">
    <text evidence="1">The sequence shown here is derived from an EMBL/GenBank/DDBJ whole genome shotgun (WGS) entry which is preliminary data.</text>
</comment>
<sequence length="258" mass="27436">MDAPNAAAETAPPLVATFGANCRIPPPPELLDADTRQMIEAQDRILMGVMRDVLGVAQIPMPGPVHRARVCPPGWWGSSAIFGSCSPFGRVVMMAAGAEGMALDHVAGPGSDFRIRGLSPEVWAVIAGHEACHAAHWASLGPGAAAALATDPDRRPGEEPAGFGAFVRELHHRWTGRALPGGYDPLRWPQDAPGLGVWTALVACAVSAVAIPPPLGRQPSEEEWMRAWRREASINCWEDDQMRAAAAAWRAEQGRAVA</sequence>
<proteinExistence type="predicted"/>
<dbReference type="EMBL" id="JAAEDM010000015">
    <property type="protein sequence ID" value="MBR0671166.1"/>
    <property type="molecule type" value="Genomic_DNA"/>
</dbReference>
<accession>A0A9X9WVI7</accession>
<reference evidence="1" key="1">
    <citation type="submission" date="2020-01" db="EMBL/GenBank/DDBJ databases">
        <authorList>
            <person name="Rat A."/>
        </authorList>
    </citation>
    <scope>NUCLEOTIDE SEQUENCE</scope>
    <source>
        <strain evidence="1">LMG 31231</strain>
    </source>
</reference>
<evidence type="ECO:0000313" key="1">
    <source>
        <dbReference type="EMBL" id="MBR0671166.1"/>
    </source>
</evidence>
<dbReference type="AlphaFoldDB" id="A0A9X9WVI7"/>
<dbReference type="RefSeq" id="WP_211861536.1">
    <property type="nucleotide sequence ID" value="NZ_JAAEDM010000015.1"/>
</dbReference>